<evidence type="ECO:0000256" key="3">
    <source>
        <dbReference type="ARBA" id="ARBA00023163"/>
    </source>
</evidence>
<dbReference type="InterPro" id="IPR039422">
    <property type="entry name" value="MarR/SlyA-like"/>
</dbReference>
<sequence length="156" mass="16864">MNASERRTGYVAWQIGQIIATRAERTLRSFHLTLAQHSALAQAVLDPGVTSATAARRAAITPQSMGTAVNGLVERGLLERRTAPGDRRTHRLYATEAGLRLAAEARSAVEATHDEALQVLTPMEQEQVHSLLLKLLASLNPASLDVDSAHREVPTV</sequence>
<evidence type="ECO:0000256" key="2">
    <source>
        <dbReference type="ARBA" id="ARBA00023125"/>
    </source>
</evidence>
<keyword evidence="1" id="KW-0805">Transcription regulation</keyword>
<dbReference type="EMBL" id="CP026652">
    <property type="protein sequence ID" value="AVH60450.1"/>
    <property type="molecule type" value="Genomic_DNA"/>
</dbReference>
<dbReference type="PANTHER" id="PTHR33164:SF43">
    <property type="entry name" value="HTH-TYPE TRANSCRIPTIONAL REPRESSOR YETL"/>
    <property type="match status" value="1"/>
</dbReference>
<evidence type="ECO:0000259" key="4">
    <source>
        <dbReference type="PROSITE" id="PS50995"/>
    </source>
</evidence>
<dbReference type="Pfam" id="PF12802">
    <property type="entry name" value="MarR_2"/>
    <property type="match status" value="1"/>
</dbReference>
<dbReference type="InterPro" id="IPR036388">
    <property type="entry name" value="WH-like_DNA-bd_sf"/>
</dbReference>
<gene>
    <name evidence="5" type="ORF">C4B68_36925</name>
</gene>
<dbReference type="SMART" id="SM00347">
    <property type="entry name" value="HTH_MARR"/>
    <property type="match status" value="1"/>
</dbReference>
<keyword evidence="3" id="KW-0804">Transcription</keyword>
<dbReference type="InterPro" id="IPR023187">
    <property type="entry name" value="Tscrpt_reg_MarR-type_CS"/>
</dbReference>
<keyword evidence="2" id="KW-0238">DNA-binding</keyword>
<protein>
    <submittedName>
        <fullName evidence="5">MarR family transcriptional regulator</fullName>
    </submittedName>
</protein>
<dbReference type="InterPro" id="IPR000835">
    <property type="entry name" value="HTH_MarR-typ"/>
</dbReference>
<proteinExistence type="predicted"/>
<dbReference type="RefSeq" id="WP_099502265.1">
    <property type="nucleotide sequence ID" value="NZ_CP026652.1"/>
</dbReference>
<dbReference type="PANTHER" id="PTHR33164">
    <property type="entry name" value="TRANSCRIPTIONAL REGULATOR, MARR FAMILY"/>
    <property type="match status" value="1"/>
</dbReference>
<evidence type="ECO:0000313" key="5">
    <source>
        <dbReference type="EMBL" id="AVH60450.1"/>
    </source>
</evidence>
<evidence type="ECO:0000313" key="6">
    <source>
        <dbReference type="Proteomes" id="UP000238413"/>
    </source>
</evidence>
<dbReference type="Proteomes" id="UP000238413">
    <property type="component" value="Chromosome"/>
</dbReference>
<dbReference type="SUPFAM" id="SSF46785">
    <property type="entry name" value="Winged helix' DNA-binding domain"/>
    <property type="match status" value="1"/>
</dbReference>
<dbReference type="InterPro" id="IPR036390">
    <property type="entry name" value="WH_DNA-bd_sf"/>
</dbReference>
<reference evidence="5 6" key="1">
    <citation type="submission" date="2018-02" db="EMBL/GenBank/DDBJ databases">
        <title>Complete genome sequence of Streptomyces dengpaensis, the producer of angucyclines.</title>
        <authorList>
            <person name="Yumei L."/>
        </authorList>
    </citation>
    <scope>NUCLEOTIDE SEQUENCE [LARGE SCALE GENOMIC DNA]</scope>
    <source>
        <strain evidence="5 6">XZHG99</strain>
    </source>
</reference>
<dbReference type="Gene3D" id="1.10.10.10">
    <property type="entry name" value="Winged helix-like DNA-binding domain superfamily/Winged helix DNA-binding domain"/>
    <property type="match status" value="1"/>
</dbReference>
<accession>A0ABN5IDW6</accession>
<evidence type="ECO:0000256" key="1">
    <source>
        <dbReference type="ARBA" id="ARBA00023015"/>
    </source>
</evidence>
<keyword evidence="6" id="KW-1185">Reference proteome</keyword>
<organism evidence="5 6">
    <name type="scientific">Streptomyces dengpaensis</name>
    <dbReference type="NCBI Taxonomy" id="2049881"/>
    <lineage>
        <taxon>Bacteria</taxon>
        <taxon>Bacillati</taxon>
        <taxon>Actinomycetota</taxon>
        <taxon>Actinomycetes</taxon>
        <taxon>Kitasatosporales</taxon>
        <taxon>Streptomycetaceae</taxon>
        <taxon>Streptomyces</taxon>
    </lineage>
</organism>
<dbReference type="PROSITE" id="PS50995">
    <property type="entry name" value="HTH_MARR_2"/>
    <property type="match status" value="1"/>
</dbReference>
<feature type="domain" description="HTH marR-type" evidence="4">
    <location>
        <begin position="1"/>
        <end position="137"/>
    </location>
</feature>
<name>A0ABN5IDW6_9ACTN</name>
<dbReference type="PROSITE" id="PS01117">
    <property type="entry name" value="HTH_MARR_1"/>
    <property type="match status" value="1"/>
</dbReference>
<dbReference type="PRINTS" id="PR00598">
    <property type="entry name" value="HTHMARR"/>
</dbReference>